<organism evidence="4 5">
    <name type="scientific">Leucobacter komagatae</name>
    <dbReference type="NCBI Taxonomy" id="55969"/>
    <lineage>
        <taxon>Bacteria</taxon>
        <taxon>Bacillati</taxon>
        <taxon>Actinomycetota</taxon>
        <taxon>Actinomycetes</taxon>
        <taxon>Micrococcales</taxon>
        <taxon>Microbacteriaceae</taxon>
        <taxon>Leucobacter</taxon>
    </lineage>
</organism>
<dbReference type="RefSeq" id="WP_042544714.1">
    <property type="nucleotide sequence ID" value="NZ_JXSQ01000018.1"/>
</dbReference>
<dbReference type="Gene3D" id="3.90.700.10">
    <property type="entry name" value="Succinate dehydrogenase/fumarate reductase flavoprotein, catalytic domain"/>
    <property type="match status" value="1"/>
</dbReference>
<protein>
    <submittedName>
        <fullName evidence="4">FAD-binding dehydrogenase</fullName>
    </submittedName>
</protein>
<sequence length="560" mass="60165">MDADVIVVGAGLSGLVAAREAYRAGLRTIILDQEGPQDLGGQAWWSFGGLFLVNSPEQRRLGVKDSFELAWQDWQGSAQWDRLEGEHPEDSWAARWGRAYVEWAASEKREWLRELGIELTPMVGWAERGDLSATGHGNSVPRFHVPWGTGTGVVAPFISAAHDAVESGRTTIKHRHRVDELITENGAVVGVRGSVLVPSTGDRGVSSSREATGEFELRAGAVIVASGGIGGNHELVRKHWPERLGTPPRDMVTGVPAYVDGRMIDITADAGARLVNQDRMWHYTEGIKNWSPVWPGHAIRILPGPSPLWIDALGRRLPAPGLPGHDTLGTLKLLRTLPGLAEHDHSWFIVTSRIAAKEFALSGSEQNPDLTNRDKKLLMKTRLGKGAPGPVQAFIDRGADFVTADSVAALVGKMNALTDTPLLNAAEVAEVIRARDAEFENPFSKDAQAMSVHNSRRYLGDKLTRTTKPHKLLDDAAGPLVGIRLHVLTRKTLGGVQTDLNSRALAPDGTPIPGLYAVGEVAGFGGGGVHGYNALEGTFLGGCLFSGRAAGRAVASSQHQ</sequence>
<dbReference type="Proteomes" id="UP000032120">
    <property type="component" value="Unassembled WGS sequence"/>
</dbReference>
<evidence type="ECO:0000259" key="3">
    <source>
        <dbReference type="Pfam" id="PF00890"/>
    </source>
</evidence>
<dbReference type="PIRSF" id="PIRSF036654">
    <property type="entry name" value="UCP036654"/>
    <property type="match status" value="1"/>
</dbReference>
<dbReference type="EMBL" id="JXSQ01000018">
    <property type="protein sequence ID" value="KIP51959.1"/>
    <property type="molecule type" value="Genomic_DNA"/>
</dbReference>
<keyword evidence="2" id="KW-0560">Oxidoreductase</keyword>
<gene>
    <name evidence="4" type="ORF">SD72_12030</name>
</gene>
<feature type="domain" description="FAD-dependent oxidoreductase 2 FAD-binding" evidence="3">
    <location>
        <begin position="4"/>
        <end position="540"/>
    </location>
</feature>
<evidence type="ECO:0000313" key="4">
    <source>
        <dbReference type="EMBL" id="KIP51959.1"/>
    </source>
</evidence>
<comment type="caution">
    <text evidence="4">The sequence shown here is derived from an EMBL/GenBank/DDBJ whole genome shotgun (WGS) entry which is preliminary data.</text>
</comment>
<reference evidence="4 5" key="1">
    <citation type="submission" date="2015-01" db="EMBL/GenBank/DDBJ databases">
        <title>Draft genome sequence of Leucobacter komagatae strain VKM ST2845.</title>
        <authorList>
            <person name="Karlyshev A.V."/>
            <person name="Kudryashova E.B."/>
        </authorList>
    </citation>
    <scope>NUCLEOTIDE SEQUENCE [LARGE SCALE GENOMIC DNA]</scope>
    <source>
        <strain evidence="4 5">VKM ST2845</strain>
    </source>
</reference>
<dbReference type="OrthoDB" id="9813348at2"/>
<keyword evidence="5" id="KW-1185">Reference proteome</keyword>
<dbReference type="InterPro" id="IPR003953">
    <property type="entry name" value="FAD-dep_OxRdtase_2_FAD-bd"/>
</dbReference>
<evidence type="ECO:0000256" key="1">
    <source>
        <dbReference type="ARBA" id="ARBA00022630"/>
    </source>
</evidence>
<name>A0A0D0IK21_9MICO</name>
<accession>A0A0D0IK21</accession>
<dbReference type="InterPro" id="IPR027477">
    <property type="entry name" value="Succ_DH/fumarate_Rdtase_cat_sf"/>
</dbReference>
<evidence type="ECO:0000313" key="5">
    <source>
        <dbReference type="Proteomes" id="UP000032120"/>
    </source>
</evidence>
<dbReference type="InterPro" id="IPR036188">
    <property type="entry name" value="FAD/NAD-bd_sf"/>
</dbReference>
<keyword evidence="1" id="KW-0285">Flavoprotein</keyword>
<dbReference type="PANTHER" id="PTHR43260:SF1">
    <property type="entry name" value="KSDD-LIKE STEROID DEHYDROGENASE RV0785"/>
    <property type="match status" value="1"/>
</dbReference>
<dbReference type="SUPFAM" id="SSF51905">
    <property type="entry name" value="FAD/NAD(P)-binding domain"/>
    <property type="match status" value="1"/>
</dbReference>
<proteinExistence type="predicted"/>
<dbReference type="GO" id="GO:0033765">
    <property type="term" value="F:steroid dehydrogenase activity, acting on the CH-CH group of donors"/>
    <property type="evidence" value="ECO:0007669"/>
    <property type="project" value="UniProtKB-ARBA"/>
</dbReference>
<dbReference type="Pfam" id="PF00890">
    <property type="entry name" value="FAD_binding_2"/>
    <property type="match status" value="1"/>
</dbReference>
<evidence type="ECO:0000256" key="2">
    <source>
        <dbReference type="ARBA" id="ARBA00023002"/>
    </source>
</evidence>
<dbReference type="PANTHER" id="PTHR43260">
    <property type="entry name" value="3-KETOSTEROID-DELTA-1-DEHYDROGENASE"/>
    <property type="match status" value="1"/>
</dbReference>
<dbReference type="AlphaFoldDB" id="A0A0D0IK21"/>
<dbReference type="NCBIfam" id="NF009472">
    <property type="entry name" value="PRK12834.1"/>
    <property type="match status" value="1"/>
</dbReference>
<dbReference type="InterPro" id="IPR014614">
    <property type="entry name" value="KsdD_DH"/>
</dbReference>
<dbReference type="Gene3D" id="3.50.50.60">
    <property type="entry name" value="FAD/NAD(P)-binding domain"/>
    <property type="match status" value="1"/>
</dbReference>